<reference evidence="3" key="1">
    <citation type="submission" date="2019-04" db="EMBL/GenBank/DDBJ databases">
        <title>Friends and foes A comparative genomics studyof 23 Aspergillus species from section Flavi.</title>
        <authorList>
            <consortium name="DOE Joint Genome Institute"/>
            <person name="Kjaerbolling I."/>
            <person name="Vesth T."/>
            <person name="Frisvad J.C."/>
            <person name="Nybo J.L."/>
            <person name="Theobald S."/>
            <person name="Kildgaard S."/>
            <person name="Isbrandt T."/>
            <person name="Kuo A."/>
            <person name="Sato A."/>
            <person name="Lyhne E.K."/>
            <person name="Kogle M.E."/>
            <person name="Wiebenga A."/>
            <person name="Kun R.S."/>
            <person name="Lubbers R.J."/>
            <person name="Makela M.R."/>
            <person name="Barry K."/>
            <person name="Chovatia M."/>
            <person name="Clum A."/>
            <person name="Daum C."/>
            <person name="Haridas S."/>
            <person name="He G."/>
            <person name="LaButti K."/>
            <person name="Lipzen A."/>
            <person name="Mondo S."/>
            <person name="Riley R."/>
            <person name="Salamov A."/>
            <person name="Simmons B.A."/>
            <person name="Magnuson J.K."/>
            <person name="Henrissat B."/>
            <person name="Mortensen U.H."/>
            <person name="Larsen T.O."/>
            <person name="Devries R.P."/>
            <person name="Grigoriev I.V."/>
            <person name="Machida M."/>
            <person name="Baker S.E."/>
            <person name="Andersen M.R."/>
        </authorList>
    </citation>
    <scope>NUCLEOTIDE SEQUENCE [LARGE SCALE GENOMIC DNA]</scope>
    <source>
        <strain evidence="3">CBS 553.77</strain>
    </source>
</reference>
<dbReference type="Proteomes" id="UP000327118">
    <property type="component" value="Unassembled WGS sequence"/>
</dbReference>
<dbReference type="Gene3D" id="2.40.320.10">
    <property type="entry name" value="Hypothetical Protein Pfu-838710-001"/>
    <property type="match status" value="1"/>
</dbReference>
<evidence type="ECO:0000313" key="3">
    <source>
        <dbReference type="Proteomes" id="UP000327118"/>
    </source>
</evidence>
<accession>A0A5N6ZAV1</accession>
<evidence type="ECO:0000256" key="1">
    <source>
        <dbReference type="SAM" id="SignalP"/>
    </source>
</evidence>
<protein>
    <submittedName>
        <fullName evidence="2">Uncharacterized protein</fullName>
    </submittedName>
</protein>
<name>A0A5N6ZAV1_9EURO</name>
<keyword evidence="1" id="KW-0732">Signal</keyword>
<feature type="chain" id="PRO_5024799512" evidence="1">
    <location>
        <begin position="25"/>
        <end position="238"/>
    </location>
</feature>
<proteinExistence type="predicted"/>
<organism evidence="2 3">
    <name type="scientific">Aspergillus coremiiformis</name>
    <dbReference type="NCBI Taxonomy" id="138285"/>
    <lineage>
        <taxon>Eukaryota</taxon>
        <taxon>Fungi</taxon>
        <taxon>Dikarya</taxon>
        <taxon>Ascomycota</taxon>
        <taxon>Pezizomycotina</taxon>
        <taxon>Eurotiomycetes</taxon>
        <taxon>Eurotiomycetidae</taxon>
        <taxon>Eurotiales</taxon>
        <taxon>Aspergillaceae</taxon>
        <taxon>Aspergillus</taxon>
        <taxon>Aspergillus subgen. Circumdati</taxon>
    </lineage>
</organism>
<evidence type="ECO:0000313" key="2">
    <source>
        <dbReference type="EMBL" id="KAE8353190.1"/>
    </source>
</evidence>
<feature type="signal peptide" evidence="1">
    <location>
        <begin position="1"/>
        <end position="24"/>
    </location>
</feature>
<dbReference type="AlphaFoldDB" id="A0A5N6ZAV1"/>
<sequence>MNSYYGISIYYALLLLWASPFAAAKDKINLQWAICDKNPQDVLWKLGMGAPDPYKENPIAYYDTKPPTYISDGLMFRTKTSKGQNISTVKVRFQKETSDVPEWADCVWDRYGEKATFTCEKRCPLRPHTSTIWCKQQIEFVEHYEKVNWTELAEFGPYQNAKWKLHIQGYKAKFDDVAAGPLHLMEIEAKVPRSKEKKAYQSFTHYLKRHRIILCDPQEGKTRRLFRALGYMSDKDEL</sequence>
<dbReference type="OrthoDB" id="3917713at2759"/>
<gene>
    <name evidence="2" type="ORF">BDV28DRAFT_133636</name>
</gene>
<keyword evidence="3" id="KW-1185">Reference proteome</keyword>
<dbReference type="EMBL" id="ML739105">
    <property type="protein sequence ID" value="KAE8353190.1"/>
    <property type="molecule type" value="Genomic_DNA"/>
</dbReference>